<sequence>MADNAVFSKQMANREVCDMVFVDYKTKKPYLFVDYANTSSKELTGETVFAYGGKGHPKKVSFSGEKGGTLTIETQIQTPKLWEMLSGGTKSNKANIMKHVKTTIDDTTITLQSGIELTKGQVWVYDAADANMNKEITVASVSNNTITVSEASGVTDVDVFYIIAVSDVYNINIKSTSFPKAFTVYGDTYMKTTDDDILPYLFKAYKAVPQSNMSLSFANSGDPGTVTITCDLMVDDDGNMLDLMLLPEEAESGE</sequence>
<dbReference type="AlphaFoldDB" id="A0A923RP89"/>
<protein>
    <submittedName>
        <fullName evidence="1">Uncharacterized protein</fullName>
    </submittedName>
</protein>
<evidence type="ECO:0000313" key="1">
    <source>
        <dbReference type="EMBL" id="MBC5688215.1"/>
    </source>
</evidence>
<gene>
    <name evidence="1" type="ORF">H8S37_04635</name>
</gene>
<comment type="caution">
    <text evidence="1">The sequence shown here is derived from an EMBL/GenBank/DDBJ whole genome shotgun (WGS) entry which is preliminary data.</text>
</comment>
<dbReference type="EMBL" id="JACOPF010000001">
    <property type="protein sequence ID" value="MBC5688215.1"/>
    <property type="molecule type" value="Genomic_DNA"/>
</dbReference>
<reference evidence="1" key="1">
    <citation type="submission" date="2020-08" db="EMBL/GenBank/DDBJ databases">
        <title>Genome public.</title>
        <authorList>
            <person name="Liu C."/>
            <person name="Sun Q."/>
        </authorList>
    </citation>
    <scope>NUCLEOTIDE SEQUENCE</scope>
    <source>
        <strain evidence="1">NSJ-55</strain>
    </source>
</reference>
<keyword evidence="2" id="KW-1185">Reference proteome</keyword>
<dbReference type="Proteomes" id="UP000652477">
    <property type="component" value="Unassembled WGS sequence"/>
</dbReference>
<name>A0A923RP89_9FIRM</name>
<organism evidence="1 2">
    <name type="scientific">Mediterraneibacter hominis</name>
    <dbReference type="NCBI Taxonomy" id="2763054"/>
    <lineage>
        <taxon>Bacteria</taxon>
        <taxon>Bacillati</taxon>
        <taxon>Bacillota</taxon>
        <taxon>Clostridia</taxon>
        <taxon>Lachnospirales</taxon>
        <taxon>Lachnospiraceae</taxon>
        <taxon>Mediterraneibacter</taxon>
    </lineage>
</organism>
<proteinExistence type="predicted"/>
<evidence type="ECO:0000313" key="2">
    <source>
        <dbReference type="Proteomes" id="UP000652477"/>
    </source>
</evidence>
<dbReference type="RefSeq" id="WP_186874845.1">
    <property type="nucleotide sequence ID" value="NZ_JACOPF010000001.1"/>
</dbReference>
<accession>A0A923RP89</accession>